<evidence type="ECO:0000256" key="3">
    <source>
        <dbReference type="ARBA" id="ARBA00022448"/>
    </source>
</evidence>
<name>A0A1W2AVI2_9BACT</name>
<organism evidence="9 10">
    <name type="scientific">Desulfocicer vacuolatum DSM 3385</name>
    <dbReference type="NCBI Taxonomy" id="1121400"/>
    <lineage>
        <taxon>Bacteria</taxon>
        <taxon>Pseudomonadati</taxon>
        <taxon>Thermodesulfobacteriota</taxon>
        <taxon>Desulfobacteria</taxon>
        <taxon>Desulfobacterales</taxon>
        <taxon>Desulfobacteraceae</taxon>
        <taxon>Desulfocicer</taxon>
    </lineage>
</organism>
<comment type="subcellular location">
    <subcellularLocation>
        <location evidence="1">Cell membrane</location>
        <topology evidence="1">Multi-pass membrane protein</topology>
    </subcellularLocation>
</comment>
<feature type="transmembrane region" description="Helical" evidence="8">
    <location>
        <begin position="261"/>
        <end position="281"/>
    </location>
</feature>
<gene>
    <name evidence="9" type="ORF">SAMN02746065_106103</name>
</gene>
<feature type="transmembrane region" description="Helical" evidence="8">
    <location>
        <begin position="477"/>
        <end position="497"/>
    </location>
</feature>
<reference evidence="9 10" key="1">
    <citation type="submission" date="2017-04" db="EMBL/GenBank/DDBJ databases">
        <authorList>
            <person name="Afonso C.L."/>
            <person name="Miller P.J."/>
            <person name="Scott M.A."/>
            <person name="Spackman E."/>
            <person name="Goraichik I."/>
            <person name="Dimitrov K.M."/>
            <person name="Suarez D.L."/>
            <person name="Swayne D.E."/>
        </authorList>
    </citation>
    <scope>NUCLEOTIDE SEQUENCE [LARGE SCALE GENOMIC DNA]</scope>
    <source>
        <strain evidence="9 10">DSM 3385</strain>
    </source>
</reference>
<evidence type="ECO:0000256" key="6">
    <source>
        <dbReference type="ARBA" id="ARBA00022989"/>
    </source>
</evidence>
<feature type="transmembrane region" description="Helical" evidence="8">
    <location>
        <begin position="190"/>
        <end position="209"/>
    </location>
</feature>
<proteinExistence type="inferred from homology"/>
<keyword evidence="3" id="KW-0813">Transport</keyword>
<feature type="transmembrane region" description="Helical" evidence="8">
    <location>
        <begin position="405"/>
        <end position="428"/>
    </location>
</feature>
<evidence type="ECO:0000313" key="9">
    <source>
        <dbReference type="EMBL" id="SMC64747.1"/>
    </source>
</evidence>
<evidence type="ECO:0000256" key="5">
    <source>
        <dbReference type="ARBA" id="ARBA00022692"/>
    </source>
</evidence>
<dbReference type="GO" id="GO:0005886">
    <property type="term" value="C:plasma membrane"/>
    <property type="evidence" value="ECO:0007669"/>
    <property type="project" value="UniProtKB-SubCell"/>
</dbReference>
<dbReference type="EMBL" id="FWXY01000006">
    <property type="protein sequence ID" value="SMC64747.1"/>
    <property type="molecule type" value="Genomic_DNA"/>
</dbReference>
<keyword evidence="7 8" id="KW-0472">Membrane</keyword>
<feature type="transmembrane region" description="Helical" evidence="8">
    <location>
        <begin position="143"/>
        <end position="161"/>
    </location>
</feature>
<evidence type="ECO:0000256" key="4">
    <source>
        <dbReference type="ARBA" id="ARBA00022475"/>
    </source>
</evidence>
<feature type="transmembrane region" description="Helical" evidence="8">
    <location>
        <begin position="90"/>
        <end position="110"/>
    </location>
</feature>
<evidence type="ECO:0000313" key="10">
    <source>
        <dbReference type="Proteomes" id="UP000192418"/>
    </source>
</evidence>
<dbReference type="PANTHER" id="PTHR30047:SF7">
    <property type="entry name" value="HIGH-AFFINITY CHOLINE TRANSPORT PROTEIN"/>
    <property type="match status" value="1"/>
</dbReference>
<dbReference type="InterPro" id="IPR018093">
    <property type="entry name" value="BCCT_CS"/>
</dbReference>
<evidence type="ECO:0000256" key="7">
    <source>
        <dbReference type="ARBA" id="ARBA00023136"/>
    </source>
</evidence>
<sequence length="506" mass="55063">MEESKGGIDKSITIGSVVVCSIFIVATLFSADMVKEVFDKVFKFFIGNFGWAYLLIVAGFVLFCFTMALTRFGDIRLGKDDEPPEFSLPAWFSMLFAAGMGIGLVFWGVAEPMFHYATPPFAEPKSPQAAADAMRIAFFHWGLHPWAGYAVVAMVLAYFQFRKDKPGLLSWTLEPLVGAERVKGGLGKTIDALAVVVTLFGVANSLGLGALQVCTGLNKLYGVPNSTTVAILIIVVVTVLYIFSAVTGVDKGIKTLSSINMVMAFGLMALILVCGPTIFILESLIQGLGDYFQSVIKFSFFLDTTKVVEEHVGYDWMGSWTIFYWAWWLVWAPFVGAFIARISKGRTIREFVFGSLLAPTLLCAVWFSILGGTALFMEMTMVESPGIAAAALADPTSAVFQLYDYLPLSSIISLITMIIVCIFFITSADSATYVIGVMSSGGDINPKNGLKVGWGILCSTIAAMLLLTGGLKAVQTVSFIFSLPFMILMLFMIWSFLKAITAEIRA</sequence>
<evidence type="ECO:0000256" key="1">
    <source>
        <dbReference type="ARBA" id="ARBA00004651"/>
    </source>
</evidence>
<dbReference type="AlphaFoldDB" id="A0A1W2AVI2"/>
<keyword evidence="4" id="KW-1003">Cell membrane</keyword>
<dbReference type="NCBIfam" id="TIGR00842">
    <property type="entry name" value="bcct"/>
    <property type="match status" value="1"/>
</dbReference>
<feature type="transmembrane region" description="Helical" evidence="8">
    <location>
        <begin position="12"/>
        <end position="31"/>
    </location>
</feature>
<dbReference type="Pfam" id="PF02028">
    <property type="entry name" value="BCCT"/>
    <property type="match status" value="1"/>
</dbReference>
<dbReference type="PROSITE" id="PS01303">
    <property type="entry name" value="BCCT"/>
    <property type="match status" value="1"/>
</dbReference>
<feature type="transmembrane region" description="Helical" evidence="8">
    <location>
        <begin position="322"/>
        <end position="340"/>
    </location>
</feature>
<dbReference type="RefSeq" id="WP_084068032.1">
    <property type="nucleotide sequence ID" value="NZ_FWXY01000006.1"/>
</dbReference>
<dbReference type="OrthoDB" id="9775735at2"/>
<protein>
    <submittedName>
        <fullName evidence="9">Glycine betaine transporter</fullName>
    </submittedName>
</protein>
<dbReference type="PANTHER" id="PTHR30047">
    <property type="entry name" value="HIGH-AFFINITY CHOLINE TRANSPORT PROTEIN-RELATED"/>
    <property type="match status" value="1"/>
</dbReference>
<comment type="similarity">
    <text evidence="2">Belongs to the BCCT transporter (TC 2.A.15) family.</text>
</comment>
<dbReference type="Proteomes" id="UP000192418">
    <property type="component" value="Unassembled WGS sequence"/>
</dbReference>
<evidence type="ECO:0000256" key="2">
    <source>
        <dbReference type="ARBA" id="ARBA00005658"/>
    </source>
</evidence>
<feature type="transmembrane region" description="Helical" evidence="8">
    <location>
        <begin position="229"/>
        <end position="249"/>
    </location>
</feature>
<keyword evidence="5 8" id="KW-0812">Transmembrane</keyword>
<keyword evidence="10" id="KW-1185">Reference proteome</keyword>
<accession>A0A1W2AVI2</accession>
<feature type="transmembrane region" description="Helical" evidence="8">
    <location>
        <begin position="352"/>
        <end position="376"/>
    </location>
</feature>
<keyword evidence="6 8" id="KW-1133">Transmembrane helix</keyword>
<evidence type="ECO:0000256" key="8">
    <source>
        <dbReference type="SAM" id="Phobius"/>
    </source>
</evidence>
<feature type="transmembrane region" description="Helical" evidence="8">
    <location>
        <begin position="449"/>
        <end position="471"/>
    </location>
</feature>
<dbReference type="GO" id="GO:0022857">
    <property type="term" value="F:transmembrane transporter activity"/>
    <property type="evidence" value="ECO:0007669"/>
    <property type="project" value="InterPro"/>
</dbReference>
<feature type="transmembrane region" description="Helical" evidence="8">
    <location>
        <begin position="51"/>
        <end position="69"/>
    </location>
</feature>
<dbReference type="InterPro" id="IPR000060">
    <property type="entry name" value="BCCT_transptr"/>
</dbReference>